<dbReference type="SMART" id="SM00490">
    <property type="entry name" value="HELICc"/>
    <property type="match status" value="1"/>
</dbReference>
<feature type="non-terminal residue" evidence="8">
    <location>
        <position position="1760"/>
    </location>
</feature>
<name>A0A1J8Q3Y5_9AGAM</name>
<dbReference type="InterPro" id="IPR055124">
    <property type="entry name" value="PIN-like_DDX60"/>
</dbReference>
<evidence type="ECO:0000256" key="5">
    <source>
        <dbReference type="SAM" id="MobiDB-lite"/>
    </source>
</evidence>
<evidence type="ECO:0000313" key="9">
    <source>
        <dbReference type="Proteomes" id="UP000183567"/>
    </source>
</evidence>
<comment type="caution">
    <text evidence="8">The sequence shown here is derived from an EMBL/GenBank/DDBJ whole genome shotgun (WGS) entry which is preliminary data.</text>
</comment>
<gene>
    <name evidence="8" type="ORF">AZE42_05352</name>
</gene>
<dbReference type="InterPro" id="IPR001650">
    <property type="entry name" value="Helicase_C-like"/>
</dbReference>
<dbReference type="OrthoDB" id="2320933at2759"/>
<dbReference type="PANTHER" id="PTHR44533:SF4">
    <property type="entry name" value="DEAD_H RNA HELICASE, PUTATIVE-RELATED"/>
    <property type="match status" value="1"/>
</dbReference>
<evidence type="ECO:0000256" key="3">
    <source>
        <dbReference type="ARBA" id="ARBA00022806"/>
    </source>
</evidence>
<dbReference type="InterPro" id="IPR052431">
    <property type="entry name" value="SKI2_subfamily_helicases"/>
</dbReference>
<evidence type="ECO:0000256" key="1">
    <source>
        <dbReference type="ARBA" id="ARBA00022741"/>
    </source>
</evidence>
<dbReference type="InterPro" id="IPR059032">
    <property type="entry name" value="WHD_DDX60"/>
</dbReference>
<dbReference type="InterPro" id="IPR011545">
    <property type="entry name" value="DEAD/DEAH_box_helicase_dom"/>
</dbReference>
<evidence type="ECO:0000259" key="7">
    <source>
        <dbReference type="PROSITE" id="PS51194"/>
    </source>
</evidence>
<dbReference type="InterPro" id="IPR014001">
    <property type="entry name" value="Helicase_ATP-bd"/>
</dbReference>
<dbReference type="Pfam" id="PF00270">
    <property type="entry name" value="DEAD"/>
    <property type="match status" value="1"/>
</dbReference>
<dbReference type="SUPFAM" id="SSF52540">
    <property type="entry name" value="P-loop containing nucleoside triphosphate hydrolases"/>
    <property type="match status" value="1"/>
</dbReference>
<dbReference type="SMART" id="SM00487">
    <property type="entry name" value="DEXDc"/>
    <property type="match status" value="1"/>
</dbReference>
<feature type="domain" description="Helicase ATP-binding" evidence="6">
    <location>
        <begin position="797"/>
        <end position="957"/>
    </location>
</feature>
<dbReference type="PANTHER" id="PTHR44533">
    <property type="entry name" value="DEAD/H RNA HELICASE, PUTATIVE-RELATED"/>
    <property type="match status" value="1"/>
</dbReference>
<evidence type="ECO:0000256" key="4">
    <source>
        <dbReference type="ARBA" id="ARBA00022840"/>
    </source>
</evidence>
<protein>
    <recommendedName>
        <fullName evidence="10">P-loop containing nucleoside triphosphate hydrolase protein</fullName>
    </recommendedName>
</protein>
<evidence type="ECO:0008006" key="10">
    <source>
        <dbReference type="Google" id="ProtNLM"/>
    </source>
</evidence>
<organism evidence="8 9">
    <name type="scientific">Rhizopogon vesiculosus</name>
    <dbReference type="NCBI Taxonomy" id="180088"/>
    <lineage>
        <taxon>Eukaryota</taxon>
        <taxon>Fungi</taxon>
        <taxon>Dikarya</taxon>
        <taxon>Basidiomycota</taxon>
        <taxon>Agaricomycotina</taxon>
        <taxon>Agaricomycetes</taxon>
        <taxon>Agaricomycetidae</taxon>
        <taxon>Boletales</taxon>
        <taxon>Suillineae</taxon>
        <taxon>Rhizopogonaceae</taxon>
        <taxon>Rhizopogon</taxon>
    </lineage>
</organism>
<evidence type="ECO:0000313" key="8">
    <source>
        <dbReference type="EMBL" id="OJA15765.1"/>
    </source>
</evidence>
<proteinExistence type="predicted"/>
<keyword evidence="2" id="KW-0378">Hydrolase</keyword>
<dbReference type="PROSITE" id="PS51194">
    <property type="entry name" value="HELICASE_CTER"/>
    <property type="match status" value="1"/>
</dbReference>
<feature type="region of interest" description="Disordered" evidence="5">
    <location>
        <begin position="569"/>
        <end position="594"/>
    </location>
</feature>
<dbReference type="GO" id="GO:0005524">
    <property type="term" value="F:ATP binding"/>
    <property type="evidence" value="ECO:0007669"/>
    <property type="project" value="UniProtKB-KW"/>
</dbReference>
<dbReference type="Pfam" id="PF26076">
    <property type="entry name" value="WHD_DDX60"/>
    <property type="match status" value="1"/>
</dbReference>
<dbReference type="GO" id="GO:0005737">
    <property type="term" value="C:cytoplasm"/>
    <property type="evidence" value="ECO:0007669"/>
    <property type="project" value="TreeGrafter"/>
</dbReference>
<dbReference type="Gene3D" id="3.40.50.300">
    <property type="entry name" value="P-loop containing nucleotide triphosphate hydrolases"/>
    <property type="match status" value="2"/>
</dbReference>
<feature type="region of interest" description="Disordered" evidence="5">
    <location>
        <begin position="466"/>
        <end position="503"/>
    </location>
</feature>
<dbReference type="Proteomes" id="UP000183567">
    <property type="component" value="Unassembled WGS sequence"/>
</dbReference>
<sequence>MDFEEFEVDIERAIAQSSIKSPSCDVTEALNWVDSTWYAPTSRNARWMDLIGDYAGAEPFVIDGHSLLQLVLDDPLLALANDNDPSFQIVHAIYSLERILNDFRKCSANFEIVFFDANCHLVLRAGESEFTVASRALARRLLYQHLQSLNSVNTHTFKSLSDKKWIDYHVQTKPMFVMINDGGTLEEGVSGPLAAHRILAQRLFIFDLLASGLALAPLQGAVFKDVKILSFVFESKLHSSRQGLLPEAILSAGIAARDVLASHEGRNSVLGGVVTRSFVDVRSILTDVGTYFLSSGGNSQALLLAVFIIHVLVLKDISIQERARRLKPMKSNFLSSLLKSFLPQILRATETVVASKNVSIDIDIRVFLSILHYLSENQDQSLMEIFGPTLAKDAEEIFSELKLPQLNFSRFREYFLPLDSYQNPVPLKLLPFTNRVFDEELSVIHVATEGITHQKPIEHVASSRKELGEWDDSGSDESEDDHPSALSSKTQQYSEDTPFSDTRHWHNHKKHILPKHLGGDAAVPMTEWQRNRKLRSDQRFMKNLHDQASTLTGASGAVLQQMKIPSVTSLANQRTSKPKVVHTRPSGKGSVKLSKADAIREQNIAKKESKQESESATWISSRIQEMESLDGIALEKFLQVLIRNPRAGEAPIRVEILLYRMNRLLRTWIYDANPDSPGSRDKYPLLLMRLVKEVWDIGFGTKETASAITSVLTSLGFNDYIDGLVVPGSDNDRALSFRFVKLIKSKTKTPIYEFMQVQQHPIVWQLQFFGQFMDRSMDGQVDPRVSFKPDAWQREVLDAIDQSMSLLVVAPTSAGKTFISYYAMEKVLRGSDDSILVYIAPTKALVVQVAAEIYARFSKDLNGRSCWAIHSRDYRIHDPQNCQILVTVPEILVIMLLSPPLAKTWSHRLKYVILDEIHTIGQQEGGAVWEQILLLSPCPIIGLSATVGAPERFNEWLESVQKAGGFQHKFVHYPHRYSHLRKFFYNIHEKPKDGFQDLSTYKSTERMRFLHPMSLISFGARSLPSDLALEAIDTLNLYHALRACKALEPSILAALDPVAFFSSGKLLQQKDVIRYEEALKHHIAPLLSSLDSRDSEAPLSRVITQLQDDVLSHVPDGALDSQPNRRVYGRNLINLVADLHVQGDLPAIFFSLDRSDCEHMAQILHVFLRTHEDVWRENSPVWKRKMAEYDAYLQRAKERERKAARAAKVKRKDEEEIKHVETNEWQASFKPDDPLPDFSFAGQGTSYTASELDKDIADLEWRIPDPLKWVLQCLRRGIAVHHAGMNKAYRSLVESLFRRGFIRVIFATSTLALGINAPTKTSVFCGDSPFLTALMYRQCAGRAGRRGYDLLGKVVFYGLPMSKVQRLVLSKLPSLSASFPVTSTLVVRLFNLLEGSDYSKIAIAAVQRLLRVPHISFSSEEGRNQLLHHLRFSIDYLRRTGLLDEQGKPLNLFGIAAHLYYTEPSNLALVALLRSGVIHKICAQPSLRLAKRDFILLMAHLFGRRYLPSACVKEEYITKVVKNSPSMVILPPLSEAAREVLVDQDREILRIFTGYALTYGSQHDSDLGPDNVLPLSKIDVSGIAEDKPSPIREHLHSTAIRVVARSLFVANSGHDDNFDSVHDLARTTRRGMNLNEHTTPSFGGITAQTHGGDGKYALNAYLLDFYMHGQVAALATANAIRRGDVWYLLQEFDFTLVTVREVLEQLLQRRSASGKDAMVDEDDIEDVDNGYAAVGWDDGESSEKEGQEERDATHHSQKPH</sequence>
<dbReference type="Pfam" id="PF23002">
    <property type="entry name" value="PIN-like_DDX60"/>
    <property type="match status" value="1"/>
</dbReference>
<dbReference type="GO" id="GO:0004386">
    <property type="term" value="F:helicase activity"/>
    <property type="evidence" value="ECO:0007669"/>
    <property type="project" value="UniProtKB-KW"/>
</dbReference>
<dbReference type="PROSITE" id="PS51192">
    <property type="entry name" value="HELICASE_ATP_BIND_1"/>
    <property type="match status" value="1"/>
</dbReference>
<keyword evidence="4" id="KW-0067">ATP-binding</keyword>
<feature type="domain" description="Helicase C-terminal" evidence="7">
    <location>
        <begin position="1212"/>
        <end position="1393"/>
    </location>
</feature>
<keyword evidence="9" id="KW-1185">Reference proteome</keyword>
<feature type="compositionally biased region" description="Acidic residues" evidence="5">
    <location>
        <begin position="1719"/>
        <end position="1728"/>
    </location>
</feature>
<dbReference type="FunFam" id="3.40.50.300:FF:001039">
    <property type="entry name" value="ATP-dependent RNA helicase DDX60"/>
    <property type="match status" value="1"/>
</dbReference>
<dbReference type="InterPro" id="IPR027417">
    <property type="entry name" value="P-loop_NTPase"/>
</dbReference>
<evidence type="ECO:0000256" key="2">
    <source>
        <dbReference type="ARBA" id="ARBA00022801"/>
    </source>
</evidence>
<keyword evidence="3" id="KW-0347">Helicase</keyword>
<dbReference type="Pfam" id="PF00271">
    <property type="entry name" value="Helicase_C"/>
    <property type="match status" value="1"/>
</dbReference>
<dbReference type="GO" id="GO:0016787">
    <property type="term" value="F:hydrolase activity"/>
    <property type="evidence" value="ECO:0007669"/>
    <property type="project" value="UniProtKB-KW"/>
</dbReference>
<feature type="compositionally biased region" description="Polar residues" evidence="5">
    <location>
        <begin position="485"/>
        <end position="500"/>
    </location>
</feature>
<evidence type="ECO:0000259" key="6">
    <source>
        <dbReference type="PROSITE" id="PS51192"/>
    </source>
</evidence>
<feature type="compositionally biased region" description="Acidic residues" evidence="5">
    <location>
        <begin position="469"/>
        <end position="480"/>
    </location>
</feature>
<keyword evidence="1" id="KW-0547">Nucleotide-binding</keyword>
<feature type="compositionally biased region" description="Basic and acidic residues" evidence="5">
    <location>
        <begin position="1741"/>
        <end position="1754"/>
    </location>
</feature>
<accession>A0A1J8Q3Y5</accession>
<dbReference type="GO" id="GO:0003676">
    <property type="term" value="F:nucleic acid binding"/>
    <property type="evidence" value="ECO:0007669"/>
    <property type="project" value="InterPro"/>
</dbReference>
<reference evidence="8 9" key="1">
    <citation type="submission" date="2016-03" db="EMBL/GenBank/DDBJ databases">
        <title>Comparative genomics of the ectomycorrhizal sister species Rhizopogon vinicolor and Rhizopogon vesiculosus (Basidiomycota: Boletales) reveals a divergence of the mating type B locus.</title>
        <authorList>
            <person name="Mujic A.B."/>
            <person name="Kuo A."/>
            <person name="Tritt A."/>
            <person name="Lipzen A."/>
            <person name="Chen C."/>
            <person name="Johnson J."/>
            <person name="Sharma A."/>
            <person name="Barry K."/>
            <person name="Grigoriev I.V."/>
            <person name="Spatafora J.W."/>
        </authorList>
    </citation>
    <scope>NUCLEOTIDE SEQUENCE [LARGE SCALE GENOMIC DNA]</scope>
    <source>
        <strain evidence="8 9">AM-OR11-056</strain>
    </source>
</reference>
<feature type="region of interest" description="Disordered" evidence="5">
    <location>
        <begin position="1714"/>
        <end position="1760"/>
    </location>
</feature>
<dbReference type="STRING" id="180088.A0A1J8Q3Y5"/>
<dbReference type="EMBL" id="LVVM01002901">
    <property type="protein sequence ID" value="OJA15765.1"/>
    <property type="molecule type" value="Genomic_DNA"/>
</dbReference>